<evidence type="ECO:0000313" key="3">
    <source>
        <dbReference type="EnsemblMetazoa" id="ASIC017857-PA"/>
    </source>
</evidence>
<proteinExistence type="predicted"/>
<gene>
    <name evidence="2" type="ORF">ZHAS_00017857</name>
</gene>
<protein>
    <submittedName>
        <fullName evidence="2 3">Conjugal transfer protein TrbH</fullName>
    </submittedName>
</protein>
<evidence type="ECO:0000313" key="2">
    <source>
        <dbReference type="EMBL" id="KFB49836.1"/>
    </source>
</evidence>
<accession>A0A084WHZ2</accession>
<reference evidence="2 4" key="1">
    <citation type="journal article" date="2014" name="BMC Genomics">
        <title>Genome sequence of Anopheles sinensis provides insight into genetics basis of mosquito competence for malaria parasites.</title>
        <authorList>
            <person name="Zhou D."/>
            <person name="Zhang D."/>
            <person name="Ding G."/>
            <person name="Shi L."/>
            <person name="Hou Q."/>
            <person name="Ye Y."/>
            <person name="Xu Y."/>
            <person name="Zhou H."/>
            <person name="Xiong C."/>
            <person name="Li S."/>
            <person name="Yu J."/>
            <person name="Hong S."/>
            <person name="Yu X."/>
            <person name="Zou P."/>
            <person name="Chen C."/>
            <person name="Chang X."/>
            <person name="Wang W."/>
            <person name="Lv Y."/>
            <person name="Sun Y."/>
            <person name="Ma L."/>
            <person name="Shen B."/>
            <person name="Zhu C."/>
        </authorList>
    </citation>
    <scope>NUCLEOTIDE SEQUENCE [LARGE SCALE GENOMIC DNA]</scope>
</reference>
<dbReference type="EMBL" id="ATLV01023900">
    <property type="status" value="NOT_ANNOTATED_CDS"/>
    <property type="molecule type" value="Genomic_DNA"/>
</dbReference>
<dbReference type="VEuPathDB" id="VectorBase:ASIC017857"/>
<feature type="region of interest" description="Disordered" evidence="1">
    <location>
        <begin position="1"/>
        <end position="48"/>
    </location>
</feature>
<organism evidence="2">
    <name type="scientific">Anopheles sinensis</name>
    <name type="common">Mosquito</name>
    <dbReference type="NCBI Taxonomy" id="74873"/>
    <lineage>
        <taxon>Eukaryota</taxon>
        <taxon>Metazoa</taxon>
        <taxon>Ecdysozoa</taxon>
        <taxon>Arthropoda</taxon>
        <taxon>Hexapoda</taxon>
        <taxon>Insecta</taxon>
        <taxon>Pterygota</taxon>
        <taxon>Neoptera</taxon>
        <taxon>Endopterygota</taxon>
        <taxon>Diptera</taxon>
        <taxon>Nematocera</taxon>
        <taxon>Culicoidea</taxon>
        <taxon>Culicidae</taxon>
        <taxon>Anophelinae</taxon>
        <taxon>Anopheles</taxon>
    </lineage>
</organism>
<dbReference type="Proteomes" id="UP000030765">
    <property type="component" value="Unassembled WGS sequence"/>
</dbReference>
<feature type="compositionally biased region" description="Basic residues" evidence="1">
    <location>
        <begin position="28"/>
        <end position="37"/>
    </location>
</feature>
<dbReference type="AlphaFoldDB" id="A0A084WHZ2"/>
<dbReference type="EnsemblMetazoa" id="ASIC017857-RA">
    <property type="protein sequence ID" value="ASIC017857-PA"/>
    <property type="gene ID" value="ASIC017857"/>
</dbReference>
<keyword evidence="4" id="KW-1185">Reference proteome</keyword>
<sequence>MKSPIRSHLGPSTGSPLMKPQPHAHSGQLRKHIRTRNNRTTTGEKNLRLSLTMTLMNSTSAT</sequence>
<reference evidence="3" key="2">
    <citation type="submission" date="2020-05" db="UniProtKB">
        <authorList>
            <consortium name="EnsemblMetazoa"/>
        </authorList>
    </citation>
    <scope>IDENTIFICATION</scope>
</reference>
<evidence type="ECO:0000313" key="4">
    <source>
        <dbReference type="Proteomes" id="UP000030765"/>
    </source>
</evidence>
<feature type="compositionally biased region" description="Polar residues" evidence="1">
    <location>
        <begin position="38"/>
        <end position="48"/>
    </location>
</feature>
<dbReference type="EMBL" id="KE525347">
    <property type="protein sequence ID" value="KFB49836.1"/>
    <property type="molecule type" value="Genomic_DNA"/>
</dbReference>
<name>A0A084WHZ2_ANOSI</name>
<evidence type="ECO:0000256" key="1">
    <source>
        <dbReference type="SAM" id="MobiDB-lite"/>
    </source>
</evidence>